<dbReference type="EMBL" id="BAAASD010000051">
    <property type="protein sequence ID" value="GAA2369476.1"/>
    <property type="molecule type" value="Genomic_DNA"/>
</dbReference>
<feature type="transmembrane region" description="Helical" evidence="7">
    <location>
        <begin position="235"/>
        <end position="255"/>
    </location>
</feature>
<gene>
    <name evidence="8" type="ORF">GCM10010246_74180</name>
</gene>
<feature type="transmembrane region" description="Helical" evidence="7">
    <location>
        <begin position="176"/>
        <end position="195"/>
    </location>
</feature>
<dbReference type="Proteomes" id="UP001500253">
    <property type="component" value="Unassembled WGS sequence"/>
</dbReference>
<feature type="transmembrane region" description="Helical" evidence="7">
    <location>
        <begin position="110"/>
        <end position="138"/>
    </location>
</feature>
<evidence type="ECO:0000256" key="3">
    <source>
        <dbReference type="ARBA" id="ARBA00022475"/>
    </source>
</evidence>
<comment type="caution">
    <text evidence="8">The sequence shown here is derived from an EMBL/GenBank/DDBJ whole genome shotgun (WGS) entry which is preliminary data.</text>
</comment>
<comment type="subcellular location">
    <subcellularLocation>
        <location evidence="1">Cell membrane</location>
        <topology evidence="1">Multi-pass membrane protein</topology>
    </subcellularLocation>
</comment>
<feature type="transmembrane region" description="Helical" evidence="7">
    <location>
        <begin position="293"/>
        <end position="316"/>
    </location>
</feature>
<reference evidence="8 9" key="1">
    <citation type="journal article" date="2019" name="Int. J. Syst. Evol. Microbiol.">
        <title>The Global Catalogue of Microorganisms (GCM) 10K type strain sequencing project: providing services to taxonomists for standard genome sequencing and annotation.</title>
        <authorList>
            <consortium name="The Broad Institute Genomics Platform"/>
            <consortium name="The Broad Institute Genome Sequencing Center for Infectious Disease"/>
            <person name="Wu L."/>
            <person name="Ma J."/>
        </authorList>
    </citation>
    <scope>NUCLEOTIDE SEQUENCE [LARGE SCALE GENOMIC DNA]</scope>
    <source>
        <strain evidence="8 9">JCM 4316</strain>
    </source>
</reference>
<dbReference type="InterPro" id="IPR050171">
    <property type="entry name" value="MFS_Transporters"/>
</dbReference>
<protein>
    <submittedName>
        <fullName evidence="8">MFS transporter</fullName>
    </submittedName>
</protein>
<feature type="transmembrane region" description="Helical" evidence="7">
    <location>
        <begin position="21"/>
        <end position="43"/>
    </location>
</feature>
<evidence type="ECO:0000256" key="7">
    <source>
        <dbReference type="SAM" id="Phobius"/>
    </source>
</evidence>
<evidence type="ECO:0000256" key="4">
    <source>
        <dbReference type="ARBA" id="ARBA00022692"/>
    </source>
</evidence>
<dbReference type="Pfam" id="PF07690">
    <property type="entry name" value="MFS_1"/>
    <property type="match status" value="1"/>
</dbReference>
<evidence type="ECO:0000256" key="5">
    <source>
        <dbReference type="ARBA" id="ARBA00022989"/>
    </source>
</evidence>
<dbReference type="PANTHER" id="PTHR23517">
    <property type="entry name" value="RESISTANCE PROTEIN MDTM, PUTATIVE-RELATED-RELATED"/>
    <property type="match status" value="1"/>
</dbReference>
<keyword evidence="5 7" id="KW-1133">Transmembrane helix</keyword>
<feature type="transmembrane region" description="Helical" evidence="7">
    <location>
        <begin position="322"/>
        <end position="349"/>
    </location>
</feature>
<evidence type="ECO:0000256" key="1">
    <source>
        <dbReference type="ARBA" id="ARBA00004651"/>
    </source>
</evidence>
<keyword evidence="9" id="KW-1185">Reference proteome</keyword>
<accession>A0ABN3H565</accession>
<dbReference type="SUPFAM" id="SSF103473">
    <property type="entry name" value="MFS general substrate transporter"/>
    <property type="match status" value="1"/>
</dbReference>
<dbReference type="Gene3D" id="1.20.1250.20">
    <property type="entry name" value="MFS general substrate transporter like domains"/>
    <property type="match status" value="2"/>
</dbReference>
<dbReference type="PANTHER" id="PTHR23517:SF2">
    <property type="entry name" value="MULTIDRUG RESISTANCE PROTEIN MDTH"/>
    <property type="match status" value="1"/>
</dbReference>
<keyword evidence="3" id="KW-1003">Cell membrane</keyword>
<evidence type="ECO:0000256" key="2">
    <source>
        <dbReference type="ARBA" id="ARBA00022448"/>
    </source>
</evidence>
<sequence length="418" mass="42230">MATTTKIRPRALVRASGGPRYAVALAVDALGTGLLRPFLLLYGVTVLRLSAPATGTAMTIGVVAGLVCMPAVGRWLDRGARSTVVAVSMLVRVVGVALLLATPAGHVWPFATATLFLGIGNQAWPAAHAALVATVAHGRERDAALAAGRALRNAALGIGALLATACLAGGTTALRSLAAATGLAYLAAAALAWSVHLHARPAAASAEDGGGDGAGGADAADGPAPRMRALLAANVIYVFCLNIPEIALPLVLVTQLHASPVWSAAIFVANTVLVVTLQVPVTVLMSRFPRRTVLALAGVVLTASYLGFLAATSLAPGWAAPAVAAVSVVCTLGEIIYAGTATALVTALAPPHALGRALARFQLSTGLGLAVSPAVITTLTPPRPRPPLGHPRHCDAALRVCRRRGEGPGSLGPRRVLS</sequence>
<feature type="transmembrane region" description="Helical" evidence="7">
    <location>
        <begin position="84"/>
        <end position="104"/>
    </location>
</feature>
<feature type="transmembrane region" description="Helical" evidence="7">
    <location>
        <begin position="150"/>
        <end position="170"/>
    </location>
</feature>
<keyword evidence="6 7" id="KW-0472">Membrane</keyword>
<dbReference type="InterPro" id="IPR011701">
    <property type="entry name" value="MFS"/>
</dbReference>
<evidence type="ECO:0000256" key="6">
    <source>
        <dbReference type="ARBA" id="ARBA00023136"/>
    </source>
</evidence>
<keyword evidence="4 7" id="KW-0812">Transmembrane</keyword>
<proteinExistence type="predicted"/>
<evidence type="ECO:0000313" key="8">
    <source>
        <dbReference type="EMBL" id="GAA2369476.1"/>
    </source>
</evidence>
<dbReference type="InterPro" id="IPR036259">
    <property type="entry name" value="MFS_trans_sf"/>
</dbReference>
<organism evidence="8 9">
    <name type="scientific">Streptomyces cuspidosporus</name>
    <dbReference type="NCBI Taxonomy" id="66882"/>
    <lineage>
        <taxon>Bacteria</taxon>
        <taxon>Bacillati</taxon>
        <taxon>Actinomycetota</taxon>
        <taxon>Actinomycetes</taxon>
        <taxon>Kitasatosporales</taxon>
        <taxon>Streptomycetaceae</taxon>
        <taxon>Streptomyces</taxon>
    </lineage>
</organism>
<keyword evidence="2" id="KW-0813">Transport</keyword>
<name>A0ABN3H565_9ACTN</name>
<evidence type="ECO:0000313" key="9">
    <source>
        <dbReference type="Proteomes" id="UP001500253"/>
    </source>
</evidence>
<feature type="transmembrane region" description="Helical" evidence="7">
    <location>
        <begin position="261"/>
        <end position="281"/>
    </location>
</feature>
<feature type="transmembrane region" description="Helical" evidence="7">
    <location>
        <begin position="49"/>
        <end position="72"/>
    </location>
</feature>